<name>A0A4U5M9F8_POPAL</name>
<sequence>MTTSRINQVAFLGDTTTRMIPDTDETRGRDGRGSRSYRARAARTGRLQGRRPPRRHRVSHSKARAIPLDWNTGAAARFAPRPRGGARWRGTTSHSNSTEVGTQHKNPASPQGTQGLGLRVMGQ</sequence>
<protein>
    <submittedName>
        <fullName evidence="2">Uncharacterized protein</fullName>
    </submittedName>
</protein>
<feature type="compositionally biased region" description="Polar residues" evidence="1">
    <location>
        <begin position="91"/>
        <end position="113"/>
    </location>
</feature>
<comment type="caution">
    <text evidence="2">The sequence shown here is derived from an EMBL/GenBank/DDBJ whole genome shotgun (WGS) entry which is preliminary data.</text>
</comment>
<dbReference type="EMBL" id="RCHU01001258">
    <property type="protein sequence ID" value="TKR65636.1"/>
    <property type="molecule type" value="Genomic_DNA"/>
</dbReference>
<evidence type="ECO:0000256" key="1">
    <source>
        <dbReference type="SAM" id="MobiDB-lite"/>
    </source>
</evidence>
<evidence type="ECO:0000313" key="2">
    <source>
        <dbReference type="EMBL" id="TKR65636.1"/>
    </source>
</evidence>
<gene>
    <name evidence="2" type="ORF">D5086_0000319690</name>
</gene>
<organism evidence="2">
    <name type="scientific">Populus alba</name>
    <name type="common">White poplar</name>
    <dbReference type="NCBI Taxonomy" id="43335"/>
    <lineage>
        <taxon>Eukaryota</taxon>
        <taxon>Viridiplantae</taxon>
        <taxon>Streptophyta</taxon>
        <taxon>Embryophyta</taxon>
        <taxon>Tracheophyta</taxon>
        <taxon>Spermatophyta</taxon>
        <taxon>Magnoliopsida</taxon>
        <taxon>eudicotyledons</taxon>
        <taxon>Gunneridae</taxon>
        <taxon>Pentapetalae</taxon>
        <taxon>rosids</taxon>
        <taxon>fabids</taxon>
        <taxon>Malpighiales</taxon>
        <taxon>Salicaceae</taxon>
        <taxon>Saliceae</taxon>
        <taxon>Populus</taxon>
    </lineage>
</organism>
<dbReference type="AlphaFoldDB" id="A0A4U5M9F8"/>
<accession>A0A4U5M9F8</accession>
<feature type="compositionally biased region" description="Basic and acidic residues" evidence="1">
    <location>
        <begin position="24"/>
        <end position="33"/>
    </location>
</feature>
<proteinExistence type="predicted"/>
<reference evidence="2" key="1">
    <citation type="submission" date="2018-10" db="EMBL/GenBank/DDBJ databases">
        <title>Population genomic analysis revealed the cold adaptation of white poplar.</title>
        <authorList>
            <person name="Liu Y.-J."/>
        </authorList>
    </citation>
    <scope>NUCLEOTIDE SEQUENCE [LARGE SCALE GENOMIC DNA]</scope>
    <source>
        <strain evidence="2">PAL-ZL1</strain>
    </source>
</reference>
<feature type="compositionally biased region" description="Low complexity" evidence="1">
    <location>
        <begin position="73"/>
        <end position="90"/>
    </location>
</feature>
<feature type="region of interest" description="Disordered" evidence="1">
    <location>
        <begin position="12"/>
        <end position="123"/>
    </location>
</feature>
<feature type="compositionally biased region" description="Basic residues" evidence="1">
    <location>
        <begin position="35"/>
        <end position="63"/>
    </location>
</feature>